<dbReference type="GO" id="GO:0003924">
    <property type="term" value="F:GTPase activity"/>
    <property type="evidence" value="ECO:0007669"/>
    <property type="project" value="InterPro"/>
</dbReference>
<dbReference type="NCBIfam" id="TIGR00231">
    <property type="entry name" value="small_GTP"/>
    <property type="match status" value="1"/>
</dbReference>
<evidence type="ECO:0000313" key="4">
    <source>
        <dbReference type="Proteomes" id="UP001489004"/>
    </source>
</evidence>
<gene>
    <name evidence="3" type="ORF">WJX72_004893</name>
</gene>
<dbReference type="InterPro" id="IPR005225">
    <property type="entry name" value="Small_GTP-bd"/>
</dbReference>
<feature type="region of interest" description="Disordered" evidence="2">
    <location>
        <begin position="1"/>
        <end position="27"/>
    </location>
</feature>
<dbReference type="EMBL" id="JALJOR010000006">
    <property type="protein sequence ID" value="KAK9815512.1"/>
    <property type="molecule type" value="Genomic_DNA"/>
</dbReference>
<dbReference type="PROSITE" id="PS51419">
    <property type="entry name" value="RAB"/>
    <property type="match status" value="1"/>
</dbReference>
<dbReference type="GO" id="GO:0005525">
    <property type="term" value="F:GTP binding"/>
    <property type="evidence" value="ECO:0007669"/>
    <property type="project" value="InterPro"/>
</dbReference>
<dbReference type="FunFam" id="3.40.50.300:FF:000851">
    <property type="entry name" value="Ras-related small GTP-binding family protein"/>
    <property type="match status" value="1"/>
</dbReference>
<dbReference type="PRINTS" id="PR00449">
    <property type="entry name" value="RASTRNSFRMNG"/>
</dbReference>
<feature type="compositionally biased region" description="Basic and acidic residues" evidence="2">
    <location>
        <begin position="13"/>
        <end position="24"/>
    </location>
</feature>
<dbReference type="Gene3D" id="3.40.50.300">
    <property type="entry name" value="P-loop containing nucleotide triphosphate hydrolases"/>
    <property type="match status" value="1"/>
</dbReference>
<dbReference type="PROSITE" id="PS51421">
    <property type="entry name" value="RAS"/>
    <property type="match status" value="1"/>
</dbReference>
<organism evidence="3 4">
    <name type="scientific">[Myrmecia] bisecta</name>
    <dbReference type="NCBI Taxonomy" id="41462"/>
    <lineage>
        <taxon>Eukaryota</taxon>
        <taxon>Viridiplantae</taxon>
        <taxon>Chlorophyta</taxon>
        <taxon>core chlorophytes</taxon>
        <taxon>Trebouxiophyceae</taxon>
        <taxon>Trebouxiales</taxon>
        <taxon>Trebouxiaceae</taxon>
        <taxon>Myrmecia</taxon>
    </lineage>
</organism>
<dbReference type="PROSITE" id="PS51420">
    <property type="entry name" value="RHO"/>
    <property type="match status" value="1"/>
</dbReference>
<reference evidence="3 4" key="1">
    <citation type="journal article" date="2024" name="Nat. Commun.">
        <title>Phylogenomics reveals the evolutionary origins of lichenization in chlorophyte algae.</title>
        <authorList>
            <person name="Puginier C."/>
            <person name="Libourel C."/>
            <person name="Otte J."/>
            <person name="Skaloud P."/>
            <person name="Haon M."/>
            <person name="Grisel S."/>
            <person name="Petersen M."/>
            <person name="Berrin J.G."/>
            <person name="Delaux P.M."/>
            <person name="Dal Grande F."/>
            <person name="Keller J."/>
        </authorList>
    </citation>
    <scope>NUCLEOTIDE SEQUENCE [LARGE SCALE GENOMIC DNA]</scope>
    <source>
        <strain evidence="3 4">SAG 2043</strain>
    </source>
</reference>
<dbReference type="AlphaFoldDB" id="A0AAW1Q3X9"/>
<proteinExistence type="predicted"/>
<sequence>MGCASSKAPTTRSDIRGVVRREPEAGPAPVPRVKLVLLGDSGVGKSCLVLRYVRGQFDPNSKVTVGAAFMSHSVHLPDGTTVKFEIWDTAGQERYASLAPLYYRGASAAAVVYDITSKESFQKAKHWVSELQKNASGDIVIILVGNKTDLVELREVTPEDGQEYASRNDMLFIETSAKTAANVSEIFETVAKKLSGYQAPPAEVVSATN</sequence>
<dbReference type="SMART" id="SM00176">
    <property type="entry name" value="RAN"/>
    <property type="match status" value="1"/>
</dbReference>
<dbReference type="InterPro" id="IPR027417">
    <property type="entry name" value="P-loop_NTPase"/>
</dbReference>
<protein>
    <submittedName>
        <fullName evidence="3">Uncharacterized protein</fullName>
    </submittedName>
</protein>
<name>A0AAW1Q3X9_9CHLO</name>
<dbReference type="Proteomes" id="UP001489004">
    <property type="component" value="Unassembled WGS sequence"/>
</dbReference>
<accession>A0AAW1Q3X9</accession>
<dbReference type="SMART" id="SM00175">
    <property type="entry name" value="RAB"/>
    <property type="match status" value="1"/>
</dbReference>
<dbReference type="SUPFAM" id="SSF52540">
    <property type="entry name" value="P-loop containing nucleoside triphosphate hydrolases"/>
    <property type="match status" value="1"/>
</dbReference>
<dbReference type="SMART" id="SM00173">
    <property type="entry name" value="RAS"/>
    <property type="match status" value="1"/>
</dbReference>
<dbReference type="PANTHER" id="PTHR47978">
    <property type="match status" value="1"/>
</dbReference>
<keyword evidence="4" id="KW-1185">Reference proteome</keyword>
<dbReference type="InterPro" id="IPR001806">
    <property type="entry name" value="Small_GTPase"/>
</dbReference>
<dbReference type="Pfam" id="PF00071">
    <property type="entry name" value="Ras"/>
    <property type="match status" value="1"/>
</dbReference>
<keyword evidence="1" id="KW-0547">Nucleotide-binding</keyword>
<evidence type="ECO:0000256" key="1">
    <source>
        <dbReference type="ARBA" id="ARBA00022741"/>
    </source>
</evidence>
<comment type="caution">
    <text evidence="3">The sequence shown here is derived from an EMBL/GenBank/DDBJ whole genome shotgun (WGS) entry which is preliminary data.</text>
</comment>
<dbReference type="SMART" id="SM00174">
    <property type="entry name" value="RHO"/>
    <property type="match status" value="1"/>
</dbReference>
<dbReference type="CDD" id="cd01860">
    <property type="entry name" value="Rab5_related"/>
    <property type="match status" value="1"/>
</dbReference>
<evidence type="ECO:0000313" key="3">
    <source>
        <dbReference type="EMBL" id="KAK9815512.1"/>
    </source>
</evidence>
<evidence type="ECO:0000256" key="2">
    <source>
        <dbReference type="SAM" id="MobiDB-lite"/>
    </source>
</evidence>